<accession>A0A316UQ38</accession>
<gene>
    <name evidence="2" type="ORF">BDZ90DRAFT_56215</name>
</gene>
<evidence type="ECO:0000313" key="3">
    <source>
        <dbReference type="Proteomes" id="UP000245884"/>
    </source>
</evidence>
<organism evidence="2 3">
    <name type="scientific">Jaminaea rosea</name>
    <dbReference type="NCBI Taxonomy" id="1569628"/>
    <lineage>
        <taxon>Eukaryota</taxon>
        <taxon>Fungi</taxon>
        <taxon>Dikarya</taxon>
        <taxon>Basidiomycota</taxon>
        <taxon>Ustilaginomycotina</taxon>
        <taxon>Exobasidiomycetes</taxon>
        <taxon>Microstromatales</taxon>
        <taxon>Microstromatales incertae sedis</taxon>
        <taxon>Jaminaea</taxon>
    </lineage>
</organism>
<reference evidence="2 3" key="1">
    <citation type="journal article" date="2018" name="Mol. Biol. Evol.">
        <title>Broad Genomic Sampling Reveals a Smut Pathogenic Ancestry of the Fungal Clade Ustilaginomycotina.</title>
        <authorList>
            <person name="Kijpornyongpan T."/>
            <person name="Mondo S.J."/>
            <person name="Barry K."/>
            <person name="Sandor L."/>
            <person name="Lee J."/>
            <person name="Lipzen A."/>
            <person name="Pangilinan J."/>
            <person name="LaButti K."/>
            <person name="Hainaut M."/>
            <person name="Henrissat B."/>
            <person name="Grigoriev I.V."/>
            <person name="Spatafora J.W."/>
            <person name="Aime M.C."/>
        </authorList>
    </citation>
    <scope>NUCLEOTIDE SEQUENCE [LARGE SCALE GENOMIC DNA]</scope>
    <source>
        <strain evidence="2 3">MCA 5214</strain>
    </source>
</reference>
<dbReference type="AlphaFoldDB" id="A0A316UQ38"/>
<keyword evidence="3" id="KW-1185">Reference proteome</keyword>
<feature type="compositionally biased region" description="Polar residues" evidence="1">
    <location>
        <begin position="30"/>
        <end position="41"/>
    </location>
</feature>
<dbReference type="EMBL" id="KZ819673">
    <property type="protein sequence ID" value="PWN25993.1"/>
    <property type="molecule type" value="Genomic_DNA"/>
</dbReference>
<feature type="region of interest" description="Disordered" evidence="1">
    <location>
        <begin position="30"/>
        <end position="68"/>
    </location>
</feature>
<feature type="region of interest" description="Disordered" evidence="1">
    <location>
        <begin position="80"/>
        <end position="105"/>
    </location>
</feature>
<dbReference type="GeneID" id="37031501"/>
<evidence type="ECO:0000256" key="1">
    <source>
        <dbReference type="SAM" id="MobiDB-lite"/>
    </source>
</evidence>
<protein>
    <submittedName>
        <fullName evidence="2">Uncharacterized protein</fullName>
    </submittedName>
</protein>
<name>A0A316UQ38_9BASI</name>
<dbReference type="Proteomes" id="UP000245884">
    <property type="component" value="Unassembled WGS sequence"/>
</dbReference>
<dbReference type="RefSeq" id="XP_025360605.1">
    <property type="nucleotide sequence ID" value="XM_025509678.1"/>
</dbReference>
<proteinExistence type="predicted"/>
<sequence>MSLAAAISLRSFPPRMPCLDCLALLAQTQTKTPRGLQASQSTHERESRSRRADDADLNRPTKTKTNFETRHAMALNIDETQRTTQQMRRNAATASTQQSVRASVC</sequence>
<evidence type="ECO:0000313" key="2">
    <source>
        <dbReference type="EMBL" id="PWN25993.1"/>
    </source>
</evidence>
<feature type="compositionally biased region" description="Polar residues" evidence="1">
    <location>
        <begin position="82"/>
        <end position="105"/>
    </location>
</feature>
<feature type="compositionally biased region" description="Basic and acidic residues" evidence="1">
    <location>
        <begin position="42"/>
        <end position="68"/>
    </location>
</feature>